<dbReference type="InterPro" id="IPR050832">
    <property type="entry name" value="Bact_Acetyltransf"/>
</dbReference>
<dbReference type="InterPro" id="IPR016181">
    <property type="entry name" value="Acyl_CoA_acyltransferase"/>
</dbReference>
<feature type="region of interest" description="Disordered" evidence="3">
    <location>
        <begin position="68"/>
        <end position="89"/>
    </location>
</feature>
<keyword evidence="1 5" id="KW-0808">Transferase</keyword>
<organism evidence="5">
    <name type="scientific">Eiseniibacteriota bacterium</name>
    <dbReference type="NCBI Taxonomy" id="2212470"/>
    <lineage>
        <taxon>Bacteria</taxon>
        <taxon>Candidatus Eiseniibacteriota</taxon>
    </lineage>
</organism>
<feature type="domain" description="N-acetyltransferase" evidence="4">
    <location>
        <begin position="96"/>
        <end position="236"/>
    </location>
</feature>
<dbReference type="GO" id="GO:0016747">
    <property type="term" value="F:acyltransferase activity, transferring groups other than amino-acyl groups"/>
    <property type="evidence" value="ECO:0007669"/>
    <property type="project" value="InterPro"/>
</dbReference>
<dbReference type="CDD" id="cd04301">
    <property type="entry name" value="NAT_SF"/>
    <property type="match status" value="1"/>
</dbReference>
<evidence type="ECO:0000313" key="5">
    <source>
        <dbReference type="EMBL" id="HGZ44492.1"/>
    </source>
</evidence>
<evidence type="ECO:0000256" key="2">
    <source>
        <dbReference type="ARBA" id="ARBA00023315"/>
    </source>
</evidence>
<keyword evidence="2" id="KW-0012">Acyltransferase</keyword>
<comment type="caution">
    <text evidence="5">The sequence shown here is derived from an EMBL/GenBank/DDBJ whole genome shotgun (WGS) entry which is preliminary data.</text>
</comment>
<feature type="compositionally biased region" description="Low complexity" evidence="3">
    <location>
        <begin position="68"/>
        <end position="79"/>
    </location>
</feature>
<dbReference type="AlphaFoldDB" id="A0A832I3Y2"/>
<dbReference type="Gene3D" id="3.40.630.30">
    <property type="match status" value="1"/>
</dbReference>
<dbReference type="EMBL" id="DSQF01000029">
    <property type="protein sequence ID" value="HGZ44492.1"/>
    <property type="molecule type" value="Genomic_DNA"/>
</dbReference>
<name>A0A832I3Y2_UNCEI</name>
<accession>A0A832I3Y2</accession>
<dbReference type="PROSITE" id="PS51186">
    <property type="entry name" value="GNAT"/>
    <property type="match status" value="1"/>
</dbReference>
<dbReference type="InterPro" id="IPR000182">
    <property type="entry name" value="GNAT_dom"/>
</dbReference>
<evidence type="ECO:0000256" key="1">
    <source>
        <dbReference type="ARBA" id="ARBA00022679"/>
    </source>
</evidence>
<gene>
    <name evidence="5" type="ORF">ENR23_13970</name>
</gene>
<evidence type="ECO:0000259" key="4">
    <source>
        <dbReference type="PROSITE" id="PS51186"/>
    </source>
</evidence>
<dbReference type="Pfam" id="PF00583">
    <property type="entry name" value="Acetyltransf_1"/>
    <property type="match status" value="1"/>
</dbReference>
<sequence length="236" mass="24811">MDHLLFGATTAWRDPTLPVPPAARASGTARETIARANLPTICIRCARTSTGKLRRCGTDVPSAARTATLRPRARAAARGPRPEPPAAHDEETIMAPTLREAHEDDAPDLSALLAELGHPAAPGDVRARLARLAREGPATRALVAEEGGRVIGLAVTHVTPVLHRAADVARVTALVVKAEARGRGVGAALVAECERRLAALGCVRMEITSAHAAAGDFYRRLGYADDGVRFAKRIGG</sequence>
<dbReference type="PANTHER" id="PTHR43877:SF1">
    <property type="entry name" value="ACETYLTRANSFERASE"/>
    <property type="match status" value="1"/>
</dbReference>
<dbReference type="PANTHER" id="PTHR43877">
    <property type="entry name" value="AMINOALKYLPHOSPHONATE N-ACETYLTRANSFERASE-RELATED-RELATED"/>
    <property type="match status" value="1"/>
</dbReference>
<proteinExistence type="predicted"/>
<reference evidence="5" key="1">
    <citation type="journal article" date="2020" name="mSystems">
        <title>Genome- and Community-Level Interaction Insights into Carbon Utilization and Element Cycling Functions of Hydrothermarchaeota in Hydrothermal Sediment.</title>
        <authorList>
            <person name="Zhou Z."/>
            <person name="Liu Y."/>
            <person name="Xu W."/>
            <person name="Pan J."/>
            <person name="Luo Z.H."/>
            <person name="Li M."/>
        </authorList>
    </citation>
    <scope>NUCLEOTIDE SEQUENCE [LARGE SCALE GENOMIC DNA]</scope>
    <source>
        <strain evidence="5">SpSt-381</strain>
    </source>
</reference>
<evidence type="ECO:0000256" key="3">
    <source>
        <dbReference type="SAM" id="MobiDB-lite"/>
    </source>
</evidence>
<protein>
    <submittedName>
        <fullName evidence="5">GNAT family N-acetyltransferase</fullName>
    </submittedName>
</protein>
<dbReference type="SUPFAM" id="SSF55729">
    <property type="entry name" value="Acyl-CoA N-acyltransferases (Nat)"/>
    <property type="match status" value="1"/>
</dbReference>